<sequence length="118" mass="13301">MMIFDDFTEDRPVMPERPAAAPPGFHVLRLPLLPTTRGVLISLRGADTHCRMILRTQAMRPEQGYAAQFVAPHDWQTLNLQLAQFQPFGGVLRRLPRPEALNAYAILGDVTLGRVSFY</sequence>
<evidence type="ECO:0008006" key="3">
    <source>
        <dbReference type="Google" id="ProtNLM"/>
    </source>
</evidence>
<dbReference type="EMBL" id="SSMD01000006">
    <property type="protein sequence ID" value="THD72805.1"/>
    <property type="molecule type" value="Genomic_DNA"/>
</dbReference>
<evidence type="ECO:0000313" key="2">
    <source>
        <dbReference type="Proteomes" id="UP000306113"/>
    </source>
</evidence>
<organism evidence="1 2">
    <name type="scientific">Thalassobius vesicularis</name>
    <dbReference type="NCBI Taxonomy" id="1294297"/>
    <lineage>
        <taxon>Bacteria</taxon>
        <taxon>Pseudomonadati</taxon>
        <taxon>Pseudomonadota</taxon>
        <taxon>Alphaproteobacteria</taxon>
        <taxon>Rhodobacterales</taxon>
        <taxon>Roseobacteraceae</taxon>
        <taxon>Thalassovita</taxon>
    </lineage>
</organism>
<gene>
    <name evidence="1" type="ORF">E7681_12815</name>
</gene>
<dbReference type="Proteomes" id="UP000306113">
    <property type="component" value="Unassembled WGS sequence"/>
</dbReference>
<reference evidence="1 2" key="1">
    <citation type="submission" date="2019-04" db="EMBL/GenBank/DDBJ databases">
        <title>Draft genome sequence of Youngimonas vesicularis.</title>
        <authorList>
            <person name="Hameed A."/>
        </authorList>
    </citation>
    <scope>NUCLEOTIDE SEQUENCE [LARGE SCALE GENOMIC DNA]</scope>
    <source>
        <strain evidence="1 2">CC-AMW-E</strain>
    </source>
</reference>
<dbReference type="AlphaFoldDB" id="A0A4V3UYT8"/>
<protein>
    <recommendedName>
        <fullName evidence="3">NADH:ubiquinone oxidoreductase intermediate-associated protein 30 domain-containing protein</fullName>
    </recommendedName>
</protein>
<accession>A0A4V3UYT8</accession>
<name>A0A4V3UYT8_9RHOB</name>
<comment type="caution">
    <text evidence="1">The sequence shown here is derived from an EMBL/GenBank/DDBJ whole genome shotgun (WGS) entry which is preliminary data.</text>
</comment>
<evidence type="ECO:0000313" key="1">
    <source>
        <dbReference type="EMBL" id="THD72805.1"/>
    </source>
</evidence>
<proteinExistence type="predicted"/>
<keyword evidence="2" id="KW-1185">Reference proteome</keyword>
<dbReference type="OrthoDB" id="442188at2"/>
<dbReference type="RefSeq" id="WP_136339702.1">
    <property type="nucleotide sequence ID" value="NZ_SSMD01000006.1"/>
</dbReference>